<dbReference type="VEuPathDB" id="FungiDB:EMCG_08313"/>
<name>A0A0G2I628_9EURO</name>
<comment type="caution">
    <text evidence="1">The sequence shown here is derived from an EMBL/GenBank/DDBJ whole genome shotgun (WGS) entry which is preliminary data.</text>
</comment>
<accession>A0A0G2I628</accession>
<protein>
    <submittedName>
        <fullName evidence="1">Uncharacterized protein</fullName>
    </submittedName>
</protein>
<dbReference type="AlphaFoldDB" id="A0A0G2I628"/>
<evidence type="ECO:0000313" key="2">
    <source>
        <dbReference type="Proteomes" id="UP000034164"/>
    </source>
</evidence>
<sequence length="59" mass="6532">MSRKEDKAKDSTAIVTVNIDDFTRTRDSLYFVTSSLPASPLPIAYHLSPTPITFVLVCT</sequence>
<evidence type="ECO:0000313" key="1">
    <source>
        <dbReference type="EMBL" id="KKZ65903.1"/>
    </source>
</evidence>
<dbReference type="Proteomes" id="UP000034164">
    <property type="component" value="Unassembled WGS sequence"/>
</dbReference>
<reference evidence="2" key="1">
    <citation type="journal article" date="2015" name="PLoS Genet.">
        <title>The dynamic genome and transcriptome of the human fungal pathogen Blastomyces and close relative Emmonsia.</title>
        <authorList>
            <person name="Munoz J.F."/>
            <person name="Gauthier G.M."/>
            <person name="Desjardins C.A."/>
            <person name="Gallo J.E."/>
            <person name="Holder J."/>
            <person name="Sullivan T.D."/>
            <person name="Marty A.J."/>
            <person name="Carmen J.C."/>
            <person name="Chen Z."/>
            <person name="Ding L."/>
            <person name="Gujja S."/>
            <person name="Magrini V."/>
            <person name="Misas E."/>
            <person name="Mitreva M."/>
            <person name="Priest M."/>
            <person name="Saif S."/>
            <person name="Whiston E.A."/>
            <person name="Young S."/>
            <person name="Zeng Q."/>
            <person name="Goldman W.E."/>
            <person name="Mardis E.R."/>
            <person name="Taylor J.W."/>
            <person name="McEwen J.G."/>
            <person name="Clay O.K."/>
            <person name="Klein B.S."/>
            <person name="Cuomo C.A."/>
        </authorList>
    </citation>
    <scope>NUCLEOTIDE SEQUENCE [LARGE SCALE GENOMIC DNA]</scope>
    <source>
        <strain evidence="2">UAMH 3008</strain>
    </source>
</reference>
<dbReference type="EMBL" id="LCZI01000560">
    <property type="protein sequence ID" value="KKZ65903.1"/>
    <property type="molecule type" value="Genomic_DNA"/>
</dbReference>
<gene>
    <name evidence="1" type="ORF">EMCG_08313</name>
</gene>
<dbReference type="OrthoDB" id="5550281at2759"/>
<proteinExistence type="predicted"/>
<organism evidence="1 2">
    <name type="scientific">[Emmonsia] crescens</name>
    <dbReference type="NCBI Taxonomy" id="73230"/>
    <lineage>
        <taxon>Eukaryota</taxon>
        <taxon>Fungi</taxon>
        <taxon>Dikarya</taxon>
        <taxon>Ascomycota</taxon>
        <taxon>Pezizomycotina</taxon>
        <taxon>Eurotiomycetes</taxon>
        <taxon>Eurotiomycetidae</taxon>
        <taxon>Onygenales</taxon>
        <taxon>Ajellomycetaceae</taxon>
        <taxon>Emergomyces</taxon>
    </lineage>
</organism>